<dbReference type="Proteomes" id="UP000248889">
    <property type="component" value="Unassembled WGS sequence"/>
</dbReference>
<proteinExistence type="predicted"/>
<dbReference type="RefSeq" id="WP_207892359.1">
    <property type="nucleotide sequence ID" value="NZ_QKYN01000163.1"/>
</dbReference>
<keyword evidence="3" id="KW-1185">Reference proteome</keyword>
<evidence type="ECO:0000313" key="2">
    <source>
        <dbReference type="EMBL" id="RAG81351.1"/>
    </source>
</evidence>
<accession>A0A2X0ID73</accession>
<dbReference type="AlphaFoldDB" id="A0A2X0ID73"/>
<name>A0A2X0ID73_9ACTN</name>
<protein>
    <submittedName>
        <fullName evidence="2">Uncharacterized protein</fullName>
    </submittedName>
</protein>
<dbReference type="EMBL" id="QKYN01000163">
    <property type="protein sequence ID" value="RAG81351.1"/>
    <property type="molecule type" value="Genomic_DNA"/>
</dbReference>
<gene>
    <name evidence="2" type="ORF">DN069_33190</name>
</gene>
<feature type="non-terminal residue" evidence="2">
    <location>
        <position position="1"/>
    </location>
</feature>
<organism evidence="2 3">
    <name type="scientific">Streptacidiphilus pinicola</name>
    <dbReference type="NCBI Taxonomy" id="2219663"/>
    <lineage>
        <taxon>Bacteria</taxon>
        <taxon>Bacillati</taxon>
        <taxon>Actinomycetota</taxon>
        <taxon>Actinomycetes</taxon>
        <taxon>Kitasatosporales</taxon>
        <taxon>Streptomycetaceae</taxon>
        <taxon>Streptacidiphilus</taxon>
    </lineage>
</organism>
<feature type="region of interest" description="Disordered" evidence="1">
    <location>
        <begin position="1"/>
        <end position="59"/>
    </location>
</feature>
<evidence type="ECO:0000313" key="3">
    <source>
        <dbReference type="Proteomes" id="UP000248889"/>
    </source>
</evidence>
<comment type="caution">
    <text evidence="2">The sequence shown here is derived from an EMBL/GenBank/DDBJ whole genome shotgun (WGS) entry which is preliminary data.</text>
</comment>
<sequence>RMIAVDGSTRATSPTTALTSEGPAVLDRHHQPQQPGTPHRPQSLLVGPPTPRGTHGSLPQHVEQAGIEHRLRLCSGHF</sequence>
<evidence type="ECO:0000256" key="1">
    <source>
        <dbReference type="SAM" id="MobiDB-lite"/>
    </source>
</evidence>
<reference evidence="2 3" key="1">
    <citation type="submission" date="2018-06" db="EMBL/GenBank/DDBJ databases">
        <title>Streptacidiphilus pinicola sp. nov., isolated from pine grove soil.</title>
        <authorList>
            <person name="Roh S.G."/>
            <person name="Park S."/>
            <person name="Kim M.-K."/>
            <person name="Yun B.-R."/>
            <person name="Park J."/>
            <person name="Kim M.J."/>
            <person name="Kim Y.S."/>
            <person name="Kim S.B."/>
        </authorList>
    </citation>
    <scope>NUCLEOTIDE SEQUENCE [LARGE SCALE GENOMIC DNA]</scope>
    <source>
        <strain evidence="2 3">MMS16-CNU450</strain>
    </source>
</reference>
<feature type="compositionally biased region" description="Polar residues" evidence="1">
    <location>
        <begin position="9"/>
        <end position="19"/>
    </location>
</feature>